<feature type="transmembrane region" description="Helical" evidence="8">
    <location>
        <begin position="93"/>
        <end position="111"/>
    </location>
</feature>
<evidence type="ECO:0000256" key="8">
    <source>
        <dbReference type="SAM" id="Phobius"/>
    </source>
</evidence>
<evidence type="ECO:0000256" key="1">
    <source>
        <dbReference type="ARBA" id="ARBA00004651"/>
    </source>
</evidence>
<dbReference type="GO" id="GO:0005886">
    <property type="term" value="C:plasma membrane"/>
    <property type="evidence" value="ECO:0007669"/>
    <property type="project" value="UniProtKB-SubCell"/>
</dbReference>
<evidence type="ECO:0000256" key="2">
    <source>
        <dbReference type="ARBA" id="ARBA00007935"/>
    </source>
</evidence>
<evidence type="ECO:0000313" key="9">
    <source>
        <dbReference type="EMBL" id="KPZ11339.1"/>
    </source>
</evidence>
<feature type="transmembrane region" description="Helical" evidence="8">
    <location>
        <begin position="180"/>
        <end position="213"/>
    </location>
</feature>
<feature type="transmembrane region" description="Helical" evidence="8">
    <location>
        <begin position="307"/>
        <end position="328"/>
    </location>
</feature>
<dbReference type="GO" id="GO:0022857">
    <property type="term" value="F:transmembrane transporter activity"/>
    <property type="evidence" value="ECO:0007669"/>
    <property type="project" value="InterPro"/>
</dbReference>
<proteinExistence type="inferred from homology"/>
<dbReference type="PATRIC" id="fig|251703.9.peg.904"/>
<accession>A0A0Q0D213</accession>
<dbReference type="CDD" id="cd06550">
    <property type="entry name" value="TM_ABC_iron-siderophores_like"/>
    <property type="match status" value="1"/>
</dbReference>
<dbReference type="AlphaFoldDB" id="A0A0Q0D213"/>
<evidence type="ECO:0000256" key="6">
    <source>
        <dbReference type="ARBA" id="ARBA00022989"/>
    </source>
</evidence>
<feature type="transmembrane region" description="Helical" evidence="8">
    <location>
        <begin position="340"/>
        <end position="357"/>
    </location>
</feature>
<reference evidence="9 10" key="1">
    <citation type="submission" date="2015-09" db="EMBL/GenBank/DDBJ databases">
        <title>Genome announcement of multiple Pseudomonas syringae strains.</title>
        <authorList>
            <person name="Thakur S."/>
            <person name="Wang P.W."/>
            <person name="Gong Y."/>
            <person name="Weir B.S."/>
            <person name="Guttman D.S."/>
        </authorList>
    </citation>
    <scope>NUCLEOTIDE SEQUENCE [LARGE SCALE GENOMIC DNA]</scope>
    <source>
        <strain evidence="9 10">ICMP3963</strain>
    </source>
</reference>
<evidence type="ECO:0000256" key="7">
    <source>
        <dbReference type="ARBA" id="ARBA00023136"/>
    </source>
</evidence>
<keyword evidence="6 8" id="KW-1133">Transmembrane helix</keyword>
<feature type="transmembrane region" description="Helical" evidence="8">
    <location>
        <begin position="149"/>
        <end position="168"/>
    </location>
</feature>
<dbReference type="PANTHER" id="PTHR30472:SF24">
    <property type="entry name" value="FERRIC ENTEROBACTIN TRANSPORT SYSTEM PERMEASE PROTEIN FEPG"/>
    <property type="match status" value="1"/>
</dbReference>
<protein>
    <submittedName>
        <fullName evidence="9">Achromobactin transport system permease protein CbrC</fullName>
    </submittedName>
</protein>
<evidence type="ECO:0000256" key="3">
    <source>
        <dbReference type="ARBA" id="ARBA00022448"/>
    </source>
</evidence>
<evidence type="ECO:0000313" key="10">
    <source>
        <dbReference type="Proteomes" id="UP000050317"/>
    </source>
</evidence>
<gene>
    <name evidence="9" type="ORF">ALO40_04793</name>
</gene>
<evidence type="ECO:0000256" key="4">
    <source>
        <dbReference type="ARBA" id="ARBA00022475"/>
    </source>
</evidence>
<dbReference type="EMBL" id="LJRR01000362">
    <property type="protein sequence ID" value="KPZ11339.1"/>
    <property type="molecule type" value="Genomic_DNA"/>
</dbReference>
<name>A0A0Q0D213_9PSED</name>
<comment type="similarity">
    <text evidence="2">Belongs to the binding-protein-dependent transport system permease family. FecCD subfamily.</text>
</comment>
<evidence type="ECO:0000256" key="5">
    <source>
        <dbReference type="ARBA" id="ARBA00022692"/>
    </source>
</evidence>
<comment type="subcellular location">
    <subcellularLocation>
        <location evidence="1">Cell membrane</location>
        <topology evidence="1">Multi-pass membrane protein</topology>
    </subcellularLocation>
</comment>
<feature type="transmembrane region" description="Helical" evidence="8">
    <location>
        <begin position="36"/>
        <end position="59"/>
    </location>
</feature>
<dbReference type="Pfam" id="PF01032">
    <property type="entry name" value="FecCD"/>
    <property type="match status" value="1"/>
</dbReference>
<dbReference type="InterPro" id="IPR037294">
    <property type="entry name" value="ABC_BtuC-like"/>
</dbReference>
<feature type="transmembrane region" description="Helical" evidence="8">
    <location>
        <begin position="265"/>
        <end position="295"/>
    </location>
</feature>
<organism evidence="9 10">
    <name type="scientific">Pseudomonas syringae pv. viburni</name>
    <dbReference type="NCBI Taxonomy" id="251703"/>
    <lineage>
        <taxon>Bacteria</taxon>
        <taxon>Pseudomonadati</taxon>
        <taxon>Pseudomonadota</taxon>
        <taxon>Gammaproteobacteria</taxon>
        <taxon>Pseudomonadales</taxon>
        <taxon>Pseudomonadaceae</taxon>
        <taxon>Pseudomonas</taxon>
    </lineage>
</organism>
<keyword evidence="4" id="KW-1003">Cell membrane</keyword>
<feature type="transmembrane region" description="Helical" evidence="8">
    <location>
        <begin position="123"/>
        <end position="143"/>
    </location>
</feature>
<dbReference type="GO" id="GO:0033214">
    <property type="term" value="P:siderophore-iron import into cell"/>
    <property type="evidence" value="ECO:0007669"/>
    <property type="project" value="TreeGrafter"/>
</dbReference>
<dbReference type="Gene3D" id="1.10.3470.10">
    <property type="entry name" value="ABC transporter involved in vitamin B12 uptake, BtuC"/>
    <property type="match status" value="1"/>
</dbReference>
<dbReference type="Proteomes" id="UP000050317">
    <property type="component" value="Unassembled WGS sequence"/>
</dbReference>
<keyword evidence="7 8" id="KW-0472">Membrane</keyword>
<keyword evidence="5 8" id="KW-0812">Transmembrane</keyword>
<sequence>MRCSVRHSSSHWSVAGLVMDKHLTLRYRGFSRQFSLAVLMRLSVAVVLTVLVALGSLAVGKVNLSPATLMSVFAGHADASLVFIVEQLRMPRLALAALVGAALAVSGLILQSIIRNPLASPDLLGITSGASAAAVLYLSFFSAALGAQFLPLAAISGAGLAALVIYLLAWNQGASPLRMVLIGVGVSALLAAVTTFILVFSPLTTTLSAYVWLTGSVYGASWPEPRALAGWLSLTVPLLVLLARQVRMQQLDDDLAQGIGVRVQWLRAGLLLVSVALAGLAVAWGGAIAFVGLIAPHIAKRLMPPGFTGQALMAALIGANLVMLADLAGRTLFLPLDLPAGIFVAVLGTPFFLYLLINQRH</sequence>
<keyword evidence="3" id="KW-0813">Transport</keyword>
<dbReference type="SUPFAM" id="SSF81345">
    <property type="entry name" value="ABC transporter involved in vitamin B12 uptake, BtuC"/>
    <property type="match status" value="1"/>
</dbReference>
<comment type="caution">
    <text evidence="9">The sequence shown here is derived from an EMBL/GenBank/DDBJ whole genome shotgun (WGS) entry which is preliminary data.</text>
</comment>
<dbReference type="PANTHER" id="PTHR30472">
    <property type="entry name" value="FERRIC ENTEROBACTIN TRANSPORT SYSTEM PERMEASE PROTEIN"/>
    <property type="match status" value="1"/>
</dbReference>
<dbReference type="FunFam" id="1.10.3470.10:FF:000001">
    <property type="entry name" value="Vitamin B12 ABC transporter permease BtuC"/>
    <property type="match status" value="1"/>
</dbReference>
<dbReference type="InterPro" id="IPR000522">
    <property type="entry name" value="ABC_transptr_permease_BtuC"/>
</dbReference>